<comment type="caution">
    <text evidence="1">The sequence shown here is derived from an EMBL/GenBank/DDBJ whole genome shotgun (WGS) entry which is preliminary data.</text>
</comment>
<proteinExistence type="predicted"/>
<name>A0ABQ8ULH9_9EUKA</name>
<evidence type="ECO:0008006" key="3">
    <source>
        <dbReference type="Google" id="ProtNLM"/>
    </source>
</evidence>
<gene>
    <name evidence="1" type="ORF">PAPYR_5888</name>
</gene>
<sequence length="231" mass="25270">MVGPVARCIQTEIEVYAALATVHPYPEGFLKLARVMQDAPDTLPYPCERLFLTPKLDRIQRWTRAAPLSYSLFLPSRRLAPAILLRVGQKEGGPSIPFHASVSLQHHLSFFHFCPTRTHTPANAQAAVNRLETLHGLGYLAVDVRPSNFMCKGSTLFLIDFGLALHRDHSLVELMGDPCYASEAALLSWSVAPHSHLFTPADDLAALVRVITACCTGIACPPGMQGSMICP</sequence>
<dbReference type="InterPro" id="IPR011009">
    <property type="entry name" value="Kinase-like_dom_sf"/>
</dbReference>
<dbReference type="SUPFAM" id="SSF56112">
    <property type="entry name" value="Protein kinase-like (PK-like)"/>
    <property type="match status" value="1"/>
</dbReference>
<dbReference type="EMBL" id="JAPMOS010000030">
    <property type="protein sequence ID" value="KAJ4458345.1"/>
    <property type="molecule type" value="Genomic_DNA"/>
</dbReference>
<keyword evidence="2" id="KW-1185">Reference proteome</keyword>
<organism evidence="1 2">
    <name type="scientific">Paratrimastix pyriformis</name>
    <dbReference type="NCBI Taxonomy" id="342808"/>
    <lineage>
        <taxon>Eukaryota</taxon>
        <taxon>Metamonada</taxon>
        <taxon>Preaxostyla</taxon>
        <taxon>Paratrimastigidae</taxon>
        <taxon>Paratrimastix</taxon>
    </lineage>
</organism>
<dbReference type="Gene3D" id="1.10.510.10">
    <property type="entry name" value="Transferase(Phosphotransferase) domain 1"/>
    <property type="match status" value="1"/>
</dbReference>
<protein>
    <recommendedName>
        <fullName evidence="3">Protein kinase domain-containing protein</fullName>
    </recommendedName>
</protein>
<dbReference type="Proteomes" id="UP001141327">
    <property type="component" value="Unassembled WGS sequence"/>
</dbReference>
<accession>A0ABQ8ULH9</accession>
<evidence type="ECO:0000313" key="2">
    <source>
        <dbReference type="Proteomes" id="UP001141327"/>
    </source>
</evidence>
<evidence type="ECO:0000313" key="1">
    <source>
        <dbReference type="EMBL" id="KAJ4458345.1"/>
    </source>
</evidence>
<reference evidence="1" key="1">
    <citation type="journal article" date="2022" name="bioRxiv">
        <title>Genomics of Preaxostyla Flagellates Illuminates Evolutionary Transitions and the Path Towards Mitochondrial Loss.</title>
        <authorList>
            <person name="Novak L.V.F."/>
            <person name="Treitli S.C."/>
            <person name="Pyrih J."/>
            <person name="Halakuc P."/>
            <person name="Pipaliya S.V."/>
            <person name="Vacek V."/>
            <person name="Brzon O."/>
            <person name="Soukal P."/>
            <person name="Eme L."/>
            <person name="Dacks J.B."/>
            <person name="Karnkowska A."/>
            <person name="Elias M."/>
            <person name="Hampl V."/>
        </authorList>
    </citation>
    <scope>NUCLEOTIDE SEQUENCE</scope>
    <source>
        <strain evidence="1">RCP-MX</strain>
    </source>
</reference>